<comment type="caution">
    <text evidence="13">The sequence shown here is derived from an EMBL/GenBank/DDBJ whole genome shotgun (WGS) entry which is preliminary data.</text>
</comment>
<dbReference type="InterPro" id="IPR038157">
    <property type="entry name" value="FeoA_core_dom"/>
</dbReference>
<dbReference type="InterPro" id="IPR036390">
    <property type="entry name" value="WH_DNA-bd_sf"/>
</dbReference>
<evidence type="ECO:0000256" key="3">
    <source>
        <dbReference type="ARBA" id="ARBA00011738"/>
    </source>
</evidence>
<evidence type="ECO:0000256" key="7">
    <source>
        <dbReference type="ARBA" id="ARBA00023125"/>
    </source>
</evidence>
<evidence type="ECO:0000259" key="12">
    <source>
        <dbReference type="PROSITE" id="PS50944"/>
    </source>
</evidence>
<dbReference type="InterPro" id="IPR022687">
    <property type="entry name" value="HTH_DTXR"/>
</dbReference>
<evidence type="ECO:0000313" key="14">
    <source>
        <dbReference type="Proteomes" id="UP000051886"/>
    </source>
</evidence>
<keyword evidence="6" id="KW-0805">Transcription regulation</keyword>
<accession>A0A0R2L9Y2</accession>
<evidence type="ECO:0000256" key="2">
    <source>
        <dbReference type="ARBA" id="ARBA00007871"/>
    </source>
</evidence>
<reference evidence="13 14" key="1">
    <citation type="journal article" date="2015" name="Genome Announc.">
        <title>Expanding the biotechnology potential of lactobacilli through comparative genomics of 213 strains and associated genera.</title>
        <authorList>
            <person name="Sun Z."/>
            <person name="Harris H.M."/>
            <person name="McCann A."/>
            <person name="Guo C."/>
            <person name="Argimon S."/>
            <person name="Zhang W."/>
            <person name="Yang X."/>
            <person name="Jeffery I.B."/>
            <person name="Cooney J.C."/>
            <person name="Kagawa T.F."/>
            <person name="Liu W."/>
            <person name="Song Y."/>
            <person name="Salvetti E."/>
            <person name="Wrobel A."/>
            <person name="Rasinkangas P."/>
            <person name="Parkhill J."/>
            <person name="Rea M.C."/>
            <person name="O'Sullivan O."/>
            <person name="Ritari J."/>
            <person name="Douillard F.P."/>
            <person name="Paul Ross R."/>
            <person name="Yang R."/>
            <person name="Briner A.E."/>
            <person name="Felis G.E."/>
            <person name="de Vos W.M."/>
            <person name="Barrangou R."/>
            <person name="Klaenhammer T.R."/>
            <person name="Caufield P.W."/>
            <person name="Cui Y."/>
            <person name="Zhang H."/>
            <person name="O'Toole P.W."/>
        </authorList>
    </citation>
    <scope>NUCLEOTIDE SEQUENCE [LARGE SCALE GENOMIC DNA]</scope>
    <source>
        <strain evidence="13 14">NBRC 103219</strain>
    </source>
</reference>
<protein>
    <recommendedName>
        <fullName evidence="11">Manganese transport regulator</fullName>
    </recommendedName>
</protein>
<keyword evidence="9" id="KW-0804">Transcription</keyword>
<comment type="subunit">
    <text evidence="3">Homodimer.</text>
</comment>
<evidence type="ECO:0000256" key="4">
    <source>
        <dbReference type="ARBA" id="ARBA00022490"/>
    </source>
</evidence>
<dbReference type="SMART" id="SM00529">
    <property type="entry name" value="HTH_DTXR"/>
    <property type="match status" value="1"/>
</dbReference>
<dbReference type="STRING" id="449659.IV66_GL001854"/>
<evidence type="ECO:0000256" key="5">
    <source>
        <dbReference type="ARBA" id="ARBA00022491"/>
    </source>
</evidence>
<name>A0A0R2L9Y2_9LACO</name>
<dbReference type="PANTHER" id="PTHR33238">
    <property type="entry name" value="IRON (METAL) DEPENDENT REPRESSOR, DTXR FAMILY"/>
    <property type="match status" value="1"/>
</dbReference>
<dbReference type="SUPFAM" id="SSF47979">
    <property type="entry name" value="Iron-dependent repressor protein, dimerization domain"/>
    <property type="match status" value="1"/>
</dbReference>
<evidence type="ECO:0000256" key="8">
    <source>
        <dbReference type="ARBA" id="ARBA00023159"/>
    </source>
</evidence>
<dbReference type="GO" id="GO:0045892">
    <property type="term" value="P:negative regulation of DNA-templated transcription"/>
    <property type="evidence" value="ECO:0007669"/>
    <property type="project" value="TreeGrafter"/>
</dbReference>
<dbReference type="GO" id="GO:0003677">
    <property type="term" value="F:DNA binding"/>
    <property type="evidence" value="ECO:0007669"/>
    <property type="project" value="UniProtKB-KW"/>
</dbReference>
<keyword evidence="8" id="KW-0010">Activator</keyword>
<keyword evidence="14" id="KW-1185">Reference proteome</keyword>
<dbReference type="Pfam" id="PF02742">
    <property type="entry name" value="Fe_dep_repr_C"/>
    <property type="match status" value="1"/>
</dbReference>
<comment type="similarity">
    <text evidence="2">Belongs to the DtxR/MntR family.</text>
</comment>
<sequence>MHSITDNYLRAIFESSYLTGQTSNKRLASLLGVSLATTTEYVKKLRQQGLVTSRKYSAVSLGNVGQQAAANLMKKFHLCQVWLDQELNLPLVEVAQQAWCLASFDSNLLFRQLNEYLGFPEVTPFGSQVQRPCLYNEGLSRLYDLEYETNFIFKEYLSDKKVIRYVEHLGLQLDQEYFLENADTVFDVLVLATRTDKKIMVNYEIASYLYVELSD</sequence>
<evidence type="ECO:0000313" key="13">
    <source>
        <dbReference type="EMBL" id="KRN98523.1"/>
    </source>
</evidence>
<dbReference type="InterPro" id="IPR036421">
    <property type="entry name" value="Fe_dep_repressor_sf"/>
</dbReference>
<gene>
    <name evidence="13" type="ORF">IV66_GL001854</name>
</gene>
<keyword evidence="10" id="KW-0464">Manganese</keyword>
<evidence type="ECO:0000256" key="11">
    <source>
        <dbReference type="ARBA" id="ARBA00032593"/>
    </source>
</evidence>
<dbReference type="Pfam" id="PF01325">
    <property type="entry name" value="Fe_dep_repress"/>
    <property type="match status" value="1"/>
</dbReference>
<keyword evidence="5" id="KW-0678">Repressor</keyword>
<dbReference type="Proteomes" id="UP000051886">
    <property type="component" value="Unassembled WGS sequence"/>
</dbReference>
<dbReference type="EMBL" id="JQCN01000045">
    <property type="protein sequence ID" value="KRN98523.1"/>
    <property type="molecule type" value="Genomic_DNA"/>
</dbReference>
<dbReference type="InterPro" id="IPR001367">
    <property type="entry name" value="Fe_dep_repressor"/>
</dbReference>
<dbReference type="GO" id="GO:0046983">
    <property type="term" value="F:protein dimerization activity"/>
    <property type="evidence" value="ECO:0007669"/>
    <property type="project" value="InterPro"/>
</dbReference>
<dbReference type="GO" id="GO:0003700">
    <property type="term" value="F:DNA-binding transcription factor activity"/>
    <property type="evidence" value="ECO:0007669"/>
    <property type="project" value="InterPro"/>
</dbReference>
<proteinExistence type="inferred from homology"/>
<dbReference type="InterPro" id="IPR036388">
    <property type="entry name" value="WH-like_DNA-bd_sf"/>
</dbReference>
<dbReference type="InterPro" id="IPR022689">
    <property type="entry name" value="Iron_dep_repressor"/>
</dbReference>
<dbReference type="SUPFAM" id="SSF46785">
    <property type="entry name" value="Winged helix' DNA-binding domain"/>
    <property type="match status" value="1"/>
</dbReference>
<dbReference type="OrthoDB" id="2328764at2"/>
<keyword evidence="7" id="KW-0238">DNA-binding</keyword>
<organism evidence="13 14">
    <name type="scientific">Ligilactobacillus pobuzihii</name>
    <dbReference type="NCBI Taxonomy" id="449659"/>
    <lineage>
        <taxon>Bacteria</taxon>
        <taxon>Bacillati</taxon>
        <taxon>Bacillota</taxon>
        <taxon>Bacilli</taxon>
        <taxon>Lactobacillales</taxon>
        <taxon>Lactobacillaceae</taxon>
        <taxon>Ligilactobacillus</taxon>
    </lineage>
</organism>
<evidence type="ECO:0000256" key="9">
    <source>
        <dbReference type="ARBA" id="ARBA00023163"/>
    </source>
</evidence>
<feature type="domain" description="HTH dtxR-type" evidence="12">
    <location>
        <begin position="1"/>
        <end position="62"/>
    </location>
</feature>
<dbReference type="PANTHER" id="PTHR33238:SF11">
    <property type="entry name" value="TRANSCRIPTIONAL REGULATOR MNTR"/>
    <property type="match status" value="1"/>
</dbReference>
<dbReference type="InterPro" id="IPR050536">
    <property type="entry name" value="DtxR_MntR_Metal-Reg"/>
</dbReference>
<comment type="subcellular location">
    <subcellularLocation>
        <location evidence="1">Cytoplasm</location>
    </subcellularLocation>
</comment>
<dbReference type="AlphaFoldDB" id="A0A0R2L9Y2"/>
<dbReference type="GO" id="GO:0046914">
    <property type="term" value="F:transition metal ion binding"/>
    <property type="evidence" value="ECO:0007669"/>
    <property type="project" value="InterPro"/>
</dbReference>
<evidence type="ECO:0000256" key="1">
    <source>
        <dbReference type="ARBA" id="ARBA00004496"/>
    </source>
</evidence>
<evidence type="ECO:0000256" key="10">
    <source>
        <dbReference type="ARBA" id="ARBA00023211"/>
    </source>
</evidence>
<dbReference type="RefSeq" id="WP_017868417.1">
    <property type="nucleotide sequence ID" value="NZ_BJYB01000016.1"/>
</dbReference>
<keyword evidence="4" id="KW-0963">Cytoplasm</keyword>
<evidence type="ECO:0000256" key="6">
    <source>
        <dbReference type="ARBA" id="ARBA00023015"/>
    </source>
</evidence>
<dbReference type="Gene3D" id="1.10.10.10">
    <property type="entry name" value="Winged helix-like DNA-binding domain superfamily/Winged helix DNA-binding domain"/>
    <property type="match status" value="1"/>
</dbReference>
<dbReference type="PATRIC" id="fig|449659.4.peg.1901"/>
<dbReference type="GO" id="GO:0005737">
    <property type="term" value="C:cytoplasm"/>
    <property type="evidence" value="ECO:0007669"/>
    <property type="project" value="UniProtKB-SubCell"/>
</dbReference>
<dbReference type="Gene3D" id="2.30.30.90">
    <property type="match status" value="1"/>
</dbReference>
<dbReference type="PROSITE" id="PS50944">
    <property type="entry name" value="HTH_DTXR"/>
    <property type="match status" value="1"/>
</dbReference>